<keyword evidence="1" id="KW-0472">Membrane</keyword>
<name>A0ABR2L1K7_9EUKA</name>
<feature type="transmembrane region" description="Helical" evidence="1">
    <location>
        <begin position="432"/>
        <end position="455"/>
    </location>
</feature>
<feature type="transmembrane region" description="Helical" evidence="1">
    <location>
        <begin position="80"/>
        <end position="108"/>
    </location>
</feature>
<dbReference type="EMBL" id="JAPFFF010000002">
    <property type="protein sequence ID" value="KAK8897233.1"/>
    <property type="molecule type" value="Genomic_DNA"/>
</dbReference>
<evidence type="ECO:0000256" key="1">
    <source>
        <dbReference type="SAM" id="Phobius"/>
    </source>
</evidence>
<organism evidence="2 3">
    <name type="scientific">Tritrichomonas musculus</name>
    <dbReference type="NCBI Taxonomy" id="1915356"/>
    <lineage>
        <taxon>Eukaryota</taxon>
        <taxon>Metamonada</taxon>
        <taxon>Parabasalia</taxon>
        <taxon>Tritrichomonadida</taxon>
        <taxon>Tritrichomonadidae</taxon>
        <taxon>Tritrichomonas</taxon>
    </lineage>
</organism>
<feature type="transmembrane region" description="Helical" evidence="1">
    <location>
        <begin position="328"/>
        <end position="350"/>
    </location>
</feature>
<feature type="transmembrane region" description="Helical" evidence="1">
    <location>
        <begin position="168"/>
        <end position="189"/>
    </location>
</feature>
<evidence type="ECO:0000313" key="3">
    <source>
        <dbReference type="Proteomes" id="UP001470230"/>
    </source>
</evidence>
<feature type="transmembrane region" description="Helical" evidence="1">
    <location>
        <begin position="129"/>
        <end position="148"/>
    </location>
</feature>
<evidence type="ECO:0000313" key="2">
    <source>
        <dbReference type="EMBL" id="KAK8897233.1"/>
    </source>
</evidence>
<keyword evidence="1" id="KW-1133">Transmembrane helix</keyword>
<dbReference type="PANTHER" id="PTHR22950">
    <property type="entry name" value="AMINO ACID TRANSPORTER"/>
    <property type="match status" value="1"/>
</dbReference>
<dbReference type="PANTHER" id="PTHR22950:SF349">
    <property type="entry name" value="AMINO ACID TRANSPORTER TRANSMEMBRANE DOMAIN-CONTAINING PROTEIN"/>
    <property type="match status" value="1"/>
</dbReference>
<dbReference type="Proteomes" id="UP001470230">
    <property type="component" value="Unassembled WGS sequence"/>
</dbReference>
<feature type="transmembrane region" description="Helical" evidence="1">
    <location>
        <begin position="196"/>
        <end position="220"/>
    </location>
</feature>
<feature type="transmembrane region" description="Helical" evidence="1">
    <location>
        <begin position="362"/>
        <end position="386"/>
    </location>
</feature>
<gene>
    <name evidence="2" type="ORF">M9Y10_015172</name>
</gene>
<feature type="transmembrane region" description="Helical" evidence="1">
    <location>
        <begin position="283"/>
        <end position="305"/>
    </location>
</feature>
<feature type="transmembrane region" description="Helical" evidence="1">
    <location>
        <begin position="240"/>
        <end position="262"/>
    </location>
</feature>
<feature type="transmembrane region" description="Helical" evidence="1">
    <location>
        <begin position="398"/>
        <end position="420"/>
    </location>
</feature>
<sequence length="456" mass="51548">MIGGDVLISEMKMKHSHSGGSTMLFIQESESSSVSSSFKISSKLDSLNYHRKSFFQIFNLLLKASIATDPFLVGEIYHCGYLWCLIIALLFVAFTQISFYLFVQSWIYGRAYSYNSIWRELFGQNSCSWIALILVIITYITFTIWYQHEIHFHITGILTGIWSEVPSILTNKWFVTYVITLIFVFPPLFVSRLTNFVFLSMFSNVCLLIGIVCLIVYYFHFTLSNDIQFSVTAKESGLKMFNTDIFLIFNAIGVMNSALFYNPILSVSGQDLSIPTISRVMSLTWMTSLTSLVVHLVGGFFSYLINPDNEGDVIFYDMSAYNEDHSKIIYPEVIIGQIATFCISICSNIFYTHFVSRQVAELVLPTSANSLVPVVFSGIVVILFSSGMNFIDETATDIADMIAGVISIILAYVFPSIFYIRQYKFFNKVFGILSVFMIVIGIIVAIITLVCGIIDF</sequence>
<keyword evidence="3" id="KW-1185">Reference proteome</keyword>
<reference evidence="2 3" key="1">
    <citation type="submission" date="2024-04" db="EMBL/GenBank/DDBJ databases">
        <title>Tritrichomonas musculus Genome.</title>
        <authorList>
            <person name="Alves-Ferreira E."/>
            <person name="Grigg M."/>
            <person name="Lorenzi H."/>
            <person name="Galac M."/>
        </authorList>
    </citation>
    <scope>NUCLEOTIDE SEQUENCE [LARGE SCALE GENOMIC DNA]</scope>
    <source>
        <strain evidence="2 3">EAF2021</strain>
    </source>
</reference>
<accession>A0ABR2L1K7</accession>
<keyword evidence="1" id="KW-0812">Transmembrane</keyword>
<comment type="caution">
    <text evidence="2">The sequence shown here is derived from an EMBL/GenBank/DDBJ whole genome shotgun (WGS) entry which is preliminary data.</text>
</comment>
<protein>
    <recommendedName>
        <fullName evidence="4">Transmembrane amino acid transporter protein</fullName>
    </recommendedName>
</protein>
<proteinExistence type="predicted"/>
<evidence type="ECO:0008006" key="4">
    <source>
        <dbReference type="Google" id="ProtNLM"/>
    </source>
</evidence>